<dbReference type="RefSeq" id="WP_153119138.1">
    <property type="nucleotide sequence ID" value="NZ_VZCC01000071.1"/>
</dbReference>
<organism evidence="2 3">
    <name type="scientific">Segatella copri</name>
    <dbReference type="NCBI Taxonomy" id="165179"/>
    <lineage>
        <taxon>Bacteria</taxon>
        <taxon>Pseudomonadati</taxon>
        <taxon>Bacteroidota</taxon>
        <taxon>Bacteroidia</taxon>
        <taxon>Bacteroidales</taxon>
        <taxon>Prevotellaceae</taxon>
        <taxon>Segatella</taxon>
    </lineage>
</organism>
<keyword evidence="1" id="KW-0732">Signal</keyword>
<protein>
    <submittedName>
        <fullName evidence="2">Uncharacterized protein</fullName>
    </submittedName>
</protein>
<dbReference type="AlphaFoldDB" id="A0AA90UXS7"/>
<feature type="chain" id="PRO_5041683694" evidence="1">
    <location>
        <begin position="20"/>
        <end position="195"/>
    </location>
</feature>
<dbReference type="Proteomes" id="UP000421408">
    <property type="component" value="Unassembled WGS sequence"/>
</dbReference>
<dbReference type="EMBL" id="VZCC01000071">
    <property type="protein sequence ID" value="MQN84356.1"/>
    <property type="molecule type" value="Genomic_DNA"/>
</dbReference>
<comment type="caution">
    <text evidence="2">The sequence shown here is derived from an EMBL/GenBank/DDBJ whole genome shotgun (WGS) entry which is preliminary data.</text>
</comment>
<dbReference type="PROSITE" id="PS51257">
    <property type="entry name" value="PROKAR_LIPOPROTEIN"/>
    <property type="match status" value="1"/>
</dbReference>
<accession>A0AA90UXS7</accession>
<reference evidence="3" key="1">
    <citation type="submission" date="2019-09" db="EMBL/GenBank/DDBJ databases">
        <title>Distinct polysaccharide growth profiles of human intestinal Prevotella copri isolates.</title>
        <authorList>
            <person name="Fehlner-Peach H."/>
            <person name="Magnabosco C."/>
            <person name="Raghavan V."/>
            <person name="Scher J.U."/>
            <person name="Tett A."/>
            <person name="Cox L.M."/>
            <person name="Gottsegen C."/>
            <person name="Watters A."/>
            <person name="Wiltshire- Gordon J.D."/>
            <person name="Segata N."/>
            <person name="Bonneau R."/>
            <person name="Littman D.R."/>
        </authorList>
    </citation>
    <scope>NUCLEOTIDE SEQUENCE [LARGE SCALE GENOMIC DNA]</scope>
    <source>
        <strain evidence="3">iAA108</strain>
    </source>
</reference>
<evidence type="ECO:0000313" key="2">
    <source>
        <dbReference type="EMBL" id="MQN84356.1"/>
    </source>
</evidence>
<feature type="signal peptide" evidence="1">
    <location>
        <begin position="1"/>
        <end position="19"/>
    </location>
</feature>
<proteinExistence type="predicted"/>
<evidence type="ECO:0000256" key="1">
    <source>
        <dbReference type="SAM" id="SignalP"/>
    </source>
</evidence>
<evidence type="ECO:0000313" key="3">
    <source>
        <dbReference type="Proteomes" id="UP000421408"/>
    </source>
</evidence>
<name>A0AA90UXS7_9BACT</name>
<sequence>MKKILSVLAIILAPYFIVACSSDSKEDTIPEEPQMTLADYQGVWEDIHNDTAFISISANGEVLYYKQNGVMGRGIGILADNTISITNEYTGSRDELKIEPTINGLRVYGKVGSKTNKGNYTPVWELRKTDETFVNSFAGEVWSWGWTNMCPYFKDGLTQNRYMFTSNNVCTLSYHNNKHGDYIGESYFYIPRKYQ</sequence>
<gene>
    <name evidence="2" type="ORF">F7D74_10315</name>
</gene>